<dbReference type="Proteomes" id="UP000824120">
    <property type="component" value="Chromosome 5"/>
</dbReference>
<protein>
    <submittedName>
        <fullName evidence="1">Uncharacterized protein</fullName>
    </submittedName>
</protein>
<reference evidence="1 2" key="1">
    <citation type="submission" date="2020-09" db="EMBL/GenBank/DDBJ databases">
        <title>De no assembly of potato wild relative species, Solanum commersonii.</title>
        <authorList>
            <person name="Cho K."/>
        </authorList>
    </citation>
    <scope>NUCLEOTIDE SEQUENCE [LARGE SCALE GENOMIC DNA]</scope>
    <source>
        <strain evidence="1">LZ3.2</strain>
        <tissue evidence="1">Leaf</tissue>
    </source>
</reference>
<dbReference type="EMBL" id="JACXVP010000005">
    <property type="protein sequence ID" value="KAG5604902.1"/>
    <property type="molecule type" value="Genomic_DNA"/>
</dbReference>
<keyword evidence="2" id="KW-1185">Reference proteome</keyword>
<accession>A0A9J5Z1E0</accession>
<proteinExistence type="predicted"/>
<evidence type="ECO:0000313" key="1">
    <source>
        <dbReference type="EMBL" id="KAG5604902.1"/>
    </source>
</evidence>
<gene>
    <name evidence="1" type="ORF">H5410_026394</name>
</gene>
<dbReference type="AlphaFoldDB" id="A0A9J5Z1E0"/>
<name>A0A9J5Z1E0_SOLCO</name>
<evidence type="ECO:0000313" key="2">
    <source>
        <dbReference type="Proteomes" id="UP000824120"/>
    </source>
</evidence>
<sequence length="95" mass="11206">MFVVVFAEFFRDEVTFHLMVSELIIFAQDMQHYYESTVSTRDRLHKFGSRLDKRIPDLVGMEAAIRMGYVSDNDDLPKLKSYFTPQQQDDLVHID</sequence>
<organism evidence="1 2">
    <name type="scientific">Solanum commersonii</name>
    <name type="common">Commerson's wild potato</name>
    <name type="synonym">Commerson's nightshade</name>
    <dbReference type="NCBI Taxonomy" id="4109"/>
    <lineage>
        <taxon>Eukaryota</taxon>
        <taxon>Viridiplantae</taxon>
        <taxon>Streptophyta</taxon>
        <taxon>Embryophyta</taxon>
        <taxon>Tracheophyta</taxon>
        <taxon>Spermatophyta</taxon>
        <taxon>Magnoliopsida</taxon>
        <taxon>eudicotyledons</taxon>
        <taxon>Gunneridae</taxon>
        <taxon>Pentapetalae</taxon>
        <taxon>asterids</taxon>
        <taxon>lamiids</taxon>
        <taxon>Solanales</taxon>
        <taxon>Solanaceae</taxon>
        <taxon>Solanoideae</taxon>
        <taxon>Solaneae</taxon>
        <taxon>Solanum</taxon>
    </lineage>
</organism>
<comment type="caution">
    <text evidence="1">The sequence shown here is derived from an EMBL/GenBank/DDBJ whole genome shotgun (WGS) entry which is preliminary data.</text>
</comment>